<feature type="chain" id="PRO_5045668725" evidence="3">
    <location>
        <begin position="25"/>
        <end position="274"/>
    </location>
</feature>
<keyword evidence="5" id="KW-1185">Reference proteome</keyword>
<keyword evidence="3" id="KW-0732">Signal</keyword>
<comment type="caution">
    <text evidence="4">The sequence shown here is derived from an EMBL/GenBank/DDBJ whole genome shotgun (WGS) entry which is preliminary data.</text>
</comment>
<evidence type="ECO:0000313" key="5">
    <source>
        <dbReference type="Proteomes" id="UP001501183"/>
    </source>
</evidence>
<protein>
    <submittedName>
        <fullName evidence="4">Uncharacterized protein</fullName>
    </submittedName>
</protein>
<feature type="signal peptide" evidence="3">
    <location>
        <begin position="1"/>
        <end position="24"/>
    </location>
</feature>
<evidence type="ECO:0000256" key="3">
    <source>
        <dbReference type="SAM" id="SignalP"/>
    </source>
</evidence>
<feature type="transmembrane region" description="Helical" evidence="2">
    <location>
        <begin position="189"/>
        <end position="214"/>
    </location>
</feature>
<reference evidence="5" key="1">
    <citation type="journal article" date="2019" name="Int. J. Syst. Evol. Microbiol.">
        <title>The Global Catalogue of Microorganisms (GCM) 10K type strain sequencing project: providing services to taxonomists for standard genome sequencing and annotation.</title>
        <authorList>
            <consortium name="The Broad Institute Genomics Platform"/>
            <consortium name="The Broad Institute Genome Sequencing Center for Infectious Disease"/>
            <person name="Wu L."/>
            <person name="Ma J."/>
        </authorList>
    </citation>
    <scope>NUCLEOTIDE SEQUENCE [LARGE SCALE GENOMIC DNA]</scope>
    <source>
        <strain evidence="5">JCM 32206</strain>
    </source>
</reference>
<proteinExistence type="predicted"/>
<evidence type="ECO:0000256" key="2">
    <source>
        <dbReference type="SAM" id="Phobius"/>
    </source>
</evidence>
<name>A0ABP8PF48_9NOCA</name>
<feature type="region of interest" description="Disordered" evidence="1">
    <location>
        <begin position="244"/>
        <end position="274"/>
    </location>
</feature>
<dbReference type="EMBL" id="BAABFB010000063">
    <property type="protein sequence ID" value="GAA4485602.1"/>
    <property type="molecule type" value="Genomic_DNA"/>
</dbReference>
<dbReference type="RefSeq" id="WP_345349346.1">
    <property type="nucleotide sequence ID" value="NZ_BAABFB010000063.1"/>
</dbReference>
<feature type="transmembrane region" description="Helical" evidence="2">
    <location>
        <begin position="220"/>
        <end position="238"/>
    </location>
</feature>
<evidence type="ECO:0000256" key="1">
    <source>
        <dbReference type="SAM" id="MobiDB-lite"/>
    </source>
</evidence>
<gene>
    <name evidence="4" type="ORF">GCM10023094_40660</name>
</gene>
<evidence type="ECO:0000313" key="4">
    <source>
        <dbReference type="EMBL" id="GAA4485602.1"/>
    </source>
</evidence>
<keyword evidence="2" id="KW-0472">Membrane</keyword>
<dbReference type="Proteomes" id="UP001501183">
    <property type="component" value="Unassembled WGS sequence"/>
</dbReference>
<keyword evidence="2" id="KW-0812">Transmembrane</keyword>
<keyword evidence="2" id="KW-1133">Transmembrane helix</keyword>
<sequence length="274" mass="28453">MRPALLAVLVVILAALGFQAPATAAVEGVQMSATINGQDVAGAGQDNPVRLDPNTEARVSITLTNGSAEPLNVAATDLTGHVLGLSFFEYHTSVAVTVAPGATQTIAYALDLSGLDGQATGLINGSLRVLGDGGADIADLPTVIDVRGSLVSVYGLFGLAIAVLTVLAIVDTALALARHRLPANRWRRGMRFLTPGVGIGLVLVFTLSAVRVWVPTADKWLLVAAGFAIGFFLVGYFTPTPVAEEDEEDEEEMALEDAEDADLGTGPHTGREQP</sequence>
<feature type="compositionally biased region" description="Acidic residues" evidence="1">
    <location>
        <begin position="244"/>
        <end position="262"/>
    </location>
</feature>
<accession>A0ABP8PF48</accession>
<feature type="transmembrane region" description="Helical" evidence="2">
    <location>
        <begin position="153"/>
        <end position="177"/>
    </location>
</feature>
<organism evidence="4 5">
    <name type="scientific">Rhodococcus olei</name>
    <dbReference type="NCBI Taxonomy" id="2161675"/>
    <lineage>
        <taxon>Bacteria</taxon>
        <taxon>Bacillati</taxon>
        <taxon>Actinomycetota</taxon>
        <taxon>Actinomycetes</taxon>
        <taxon>Mycobacteriales</taxon>
        <taxon>Nocardiaceae</taxon>
        <taxon>Rhodococcus</taxon>
    </lineage>
</organism>